<accession>A0AAW0LPR9</accession>
<dbReference type="EMBL" id="PKMF04000070">
    <property type="protein sequence ID" value="KAK7852944.1"/>
    <property type="molecule type" value="Genomic_DNA"/>
</dbReference>
<evidence type="ECO:0000313" key="2">
    <source>
        <dbReference type="Proteomes" id="UP000237347"/>
    </source>
</evidence>
<dbReference type="AlphaFoldDB" id="A0AAW0LPR9"/>
<evidence type="ECO:0000313" key="1">
    <source>
        <dbReference type="EMBL" id="KAK7852944.1"/>
    </source>
</evidence>
<gene>
    <name evidence="1" type="ORF">CFP56_037459</name>
</gene>
<reference evidence="1 2" key="1">
    <citation type="journal article" date="2018" name="Sci. Data">
        <title>The draft genome sequence of cork oak.</title>
        <authorList>
            <person name="Ramos A.M."/>
            <person name="Usie A."/>
            <person name="Barbosa P."/>
            <person name="Barros P.M."/>
            <person name="Capote T."/>
            <person name="Chaves I."/>
            <person name="Simoes F."/>
            <person name="Abreu I."/>
            <person name="Carrasquinho I."/>
            <person name="Faro C."/>
            <person name="Guimaraes J.B."/>
            <person name="Mendonca D."/>
            <person name="Nobrega F."/>
            <person name="Rodrigues L."/>
            <person name="Saibo N.J.M."/>
            <person name="Varela M.C."/>
            <person name="Egas C."/>
            <person name="Matos J."/>
            <person name="Miguel C.M."/>
            <person name="Oliveira M.M."/>
            <person name="Ricardo C.P."/>
            <person name="Goncalves S."/>
        </authorList>
    </citation>
    <scope>NUCLEOTIDE SEQUENCE [LARGE SCALE GENOMIC DNA]</scope>
    <source>
        <strain evidence="2">cv. HL8</strain>
    </source>
</reference>
<dbReference type="Proteomes" id="UP000237347">
    <property type="component" value="Unassembled WGS sequence"/>
</dbReference>
<protein>
    <submittedName>
        <fullName evidence="1">Uncharacterized protein</fullName>
    </submittedName>
</protein>
<name>A0AAW0LPR9_QUESU</name>
<organism evidence="1 2">
    <name type="scientific">Quercus suber</name>
    <name type="common">Cork oak</name>
    <dbReference type="NCBI Taxonomy" id="58331"/>
    <lineage>
        <taxon>Eukaryota</taxon>
        <taxon>Viridiplantae</taxon>
        <taxon>Streptophyta</taxon>
        <taxon>Embryophyta</taxon>
        <taxon>Tracheophyta</taxon>
        <taxon>Spermatophyta</taxon>
        <taxon>Magnoliopsida</taxon>
        <taxon>eudicotyledons</taxon>
        <taxon>Gunneridae</taxon>
        <taxon>Pentapetalae</taxon>
        <taxon>rosids</taxon>
        <taxon>fabids</taxon>
        <taxon>Fagales</taxon>
        <taxon>Fagaceae</taxon>
        <taxon>Quercus</taxon>
    </lineage>
</organism>
<sequence>MTELKQYLLNRPRFLLSKVDGPLQCLFSKSSYRAWISQPLQAKPRKSVLAVLLLFQLLNELHAYCYMEMKTSMIDSADTSHCIVTE</sequence>
<keyword evidence="2" id="KW-1185">Reference proteome</keyword>
<comment type="caution">
    <text evidence="1">The sequence shown here is derived from an EMBL/GenBank/DDBJ whole genome shotgun (WGS) entry which is preliminary data.</text>
</comment>
<proteinExistence type="predicted"/>